<dbReference type="Gene3D" id="3.40.50.150">
    <property type="entry name" value="Vaccinia Virus protein VP39"/>
    <property type="match status" value="1"/>
</dbReference>
<dbReference type="AlphaFoldDB" id="X1B2Y4"/>
<organism evidence="2">
    <name type="scientific">marine sediment metagenome</name>
    <dbReference type="NCBI Taxonomy" id="412755"/>
    <lineage>
        <taxon>unclassified sequences</taxon>
        <taxon>metagenomes</taxon>
        <taxon>ecological metagenomes</taxon>
    </lineage>
</organism>
<proteinExistence type="predicted"/>
<feature type="region of interest" description="Disordered" evidence="1">
    <location>
        <begin position="1"/>
        <end position="20"/>
    </location>
</feature>
<comment type="caution">
    <text evidence="2">The sequence shown here is derived from an EMBL/GenBank/DDBJ whole genome shotgun (WGS) entry which is preliminary data.</text>
</comment>
<dbReference type="InterPro" id="IPR029063">
    <property type="entry name" value="SAM-dependent_MTases_sf"/>
</dbReference>
<dbReference type="EMBL" id="BART01014592">
    <property type="protein sequence ID" value="GAG75682.1"/>
    <property type="molecule type" value="Genomic_DNA"/>
</dbReference>
<name>X1B2Y4_9ZZZZ</name>
<gene>
    <name evidence="2" type="ORF">S01H4_28977</name>
</gene>
<sequence length="91" mass="10485">MINKRVITPSPTEVQLNPRSRSAKLRAAERIITQDESYKVAEKLNFLAGGKANGWRRPHCETAHAARIKGLYLPPRYTDLHLWTYRLPMVD</sequence>
<evidence type="ECO:0000313" key="2">
    <source>
        <dbReference type="EMBL" id="GAG75682.1"/>
    </source>
</evidence>
<reference evidence="2" key="1">
    <citation type="journal article" date="2014" name="Front. Microbiol.">
        <title>High frequency of phylogenetically diverse reductive dehalogenase-homologous genes in deep subseafloor sedimentary metagenomes.</title>
        <authorList>
            <person name="Kawai M."/>
            <person name="Futagami T."/>
            <person name="Toyoda A."/>
            <person name="Takaki Y."/>
            <person name="Nishi S."/>
            <person name="Hori S."/>
            <person name="Arai W."/>
            <person name="Tsubouchi T."/>
            <person name="Morono Y."/>
            <person name="Uchiyama I."/>
            <person name="Ito T."/>
            <person name="Fujiyama A."/>
            <person name="Inagaki F."/>
            <person name="Takami H."/>
        </authorList>
    </citation>
    <scope>NUCLEOTIDE SEQUENCE</scope>
    <source>
        <strain evidence="2">Expedition CK06-06</strain>
    </source>
</reference>
<evidence type="ECO:0000256" key="1">
    <source>
        <dbReference type="SAM" id="MobiDB-lite"/>
    </source>
</evidence>
<feature type="compositionally biased region" description="Polar residues" evidence="1">
    <location>
        <begin position="9"/>
        <end position="20"/>
    </location>
</feature>
<accession>X1B2Y4</accession>
<protein>
    <submittedName>
        <fullName evidence="2">Uncharacterized protein</fullName>
    </submittedName>
</protein>